<evidence type="ECO:0000313" key="2">
    <source>
        <dbReference type="Proteomes" id="UP000177967"/>
    </source>
</evidence>
<protein>
    <submittedName>
        <fullName evidence="1">Uncharacterized protein</fullName>
    </submittedName>
</protein>
<dbReference type="Proteomes" id="UP000177967">
    <property type="component" value="Unassembled WGS sequence"/>
</dbReference>
<dbReference type="AlphaFoldDB" id="A0A1G1UZH4"/>
<name>A0A1G1UZH4_9BACT</name>
<comment type="caution">
    <text evidence="1">The sequence shown here is derived from an EMBL/GenBank/DDBJ whole genome shotgun (WGS) entry which is preliminary data.</text>
</comment>
<accession>A0A1G1UZH4</accession>
<sequence>MNILNRKNWTSFSFTGLGLVVVLTLVGFATSVIAQETASVPVSKITYPVAELGSCGNLQECRAYCSTESNYSQCATFAQKNGLTVEIPDDKKAVFEAMQKGESPGQCKNGASCRNYCGNTDNIGECADFADKFDLATPDELKEMRKMADIKKSGVAFPGNCKTKESCLKYCDNSANAVVCMEFAQKAGFIKAEDIEAVSRILPYLKSGGKLPGGCTTKESCDAYCGNDTHTNECVDFAVGAGFMSKEDAEIVKKTGGKSPGNCKSKEACDSYCKDEAHIDECVDFAIKAGFISAEEAEMAKRFKITSGPGGCKSRADCEAFCVVNQDTCFQFAKDHGMLSEEDLKNIKQQKDFLKSLDRASPEWLACMEKELGSSFFERFKAHKLTQAEAKSPALEAAQRKCGSEMAQEKQATCLTFSCSEFESCLKALQSSGGDQGGEQQQGEGAPNPAVSAKAQACQKEKINACLGKSCSEFDACVNALQQGGGKQGGQQQQGESDPELKAKIQACTDEKVNACLAKPCSEFQACLNSLGGGGGGGEQQGAPNPAVQAKFMSCQPPKQTGPSSGGGDQGAIECAKQGGSWVGGRLCDFSKQGAGFQTGECAKQGGVWTGTQCDFSQIPQGYSSWEAFCMANYGDSRCAR</sequence>
<gene>
    <name evidence="1" type="ORF">A2782_03640</name>
</gene>
<reference evidence="1 2" key="1">
    <citation type="journal article" date="2016" name="Nat. Commun.">
        <title>Thousands of microbial genomes shed light on interconnected biogeochemical processes in an aquifer system.</title>
        <authorList>
            <person name="Anantharaman K."/>
            <person name="Brown C.T."/>
            <person name="Hug L.A."/>
            <person name="Sharon I."/>
            <person name="Castelle C.J."/>
            <person name="Probst A.J."/>
            <person name="Thomas B.C."/>
            <person name="Singh A."/>
            <person name="Wilkins M.J."/>
            <person name="Karaoz U."/>
            <person name="Brodie E.L."/>
            <person name="Williams K.H."/>
            <person name="Hubbard S.S."/>
            <person name="Banfield J.F."/>
        </authorList>
    </citation>
    <scope>NUCLEOTIDE SEQUENCE [LARGE SCALE GENOMIC DNA]</scope>
</reference>
<dbReference type="EMBL" id="MHBW01000026">
    <property type="protein sequence ID" value="OGY08500.1"/>
    <property type="molecule type" value="Genomic_DNA"/>
</dbReference>
<evidence type="ECO:0000313" key="1">
    <source>
        <dbReference type="EMBL" id="OGY08500.1"/>
    </source>
</evidence>
<proteinExistence type="predicted"/>
<organism evidence="1 2">
    <name type="scientific">Candidatus Blackburnbacteria bacterium RIFCSPHIGHO2_01_FULL_43_15b</name>
    <dbReference type="NCBI Taxonomy" id="1797513"/>
    <lineage>
        <taxon>Bacteria</taxon>
        <taxon>Candidatus Blackburniibacteriota</taxon>
    </lineage>
</organism>